<dbReference type="InterPro" id="IPR054549">
    <property type="entry name" value="UVB_sens_RUS_dom"/>
</dbReference>
<protein>
    <recommendedName>
        <fullName evidence="2">Protein root UVB sensitive/RUS domain-containing protein</fullName>
    </recommendedName>
</protein>
<feature type="domain" description="Protein root UVB sensitive/RUS" evidence="2">
    <location>
        <begin position="229"/>
        <end position="457"/>
    </location>
</feature>
<evidence type="ECO:0000256" key="1">
    <source>
        <dbReference type="ARBA" id="ARBA00007558"/>
    </source>
</evidence>
<reference evidence="3 4" key="1">
    <citation type="journal article" date="2020" name="J. Phycol.">
        <title>Comparative genome analysis reveals Cyanidiococcus gen. nov., a new extremophilic red algal genus sister to Cyanidioschyzon (Cyanidioschyzonaceae, Rhodophyta).</title>
        <authorList>
            <person name="Liu S.-L."/>
            <person name="Chiang Y.-R."/>
            <person name="Yoon H.S."/>
            <person name="Fu H.-Y."/>
        </authorList>
    </citation>
    <scope>NUCLEOTIDE SEQUENCE [LARGE SCALE GENOMIC DNA]</scope>
    <source>
        <strain evidence="3 4">THAL066</strain>
    </source>
</reference>
<gene>
    <name evidence="3" type="ORF">F1559_001143</name>
</gene>
<dbReference type="PANTHER" id="PTHR12770:SF22">
    <property type="entry name" value="PROTEIN ROOT UVB SENSITIVE 1, CHLOROPLASTIC"/>
    <property type="match status" value="1"/>
</dbReference>
<evidence type="ECO:0000313" key="4">
    <source>
        <dbReference type="Proteomes" id="UP000530660"/>
    </source>
</evidence>
<dbReference type="Pfam" id="PF04884">
    <property type="entry name" value="UVB_sens_prot"/>
    <property type="match status" value="1"/>
</dbReference>
<dbReference type="EMBL" id="VWRR01000011">
    <property type="protein sequence ID" value="KAF6002135.1"/>
    <property type="molecule type" value="Genomic_DNA"/>
</dbReference>
<proteinExistence type="inferred from homology"/>
<comment type="caution">
    <text evidence="3">The sequence shown here is derived from an EMBL/GenBank/DDBJ whole genome shotgun (WGS) entry which is preliminary data.</text>
</comment>
<organism evidence="3 4">
    <name type="scientific">Cyanidiococcus yangmingshanensis</name>
    <dbReference type="NCBI Taxonomy" id="2690220"/>
    <lineage>
        <taxon>Eukaryota</taxon>
        <taxon>Rhodophyta</taxon>
        <taxon>Bangiophyceae</taxon>
        <taxon>Cyanidiales</taxon>
        <taxon>Cyanidiaceae</taxon>
        <taxon>Cyanidiococcus</taxon>
    </lineage>
</organism>
<comment type="similarity">
    <text evidence="1">Belongs to the RUS1 family.</text>
</comment>
<sequence length="480" mass="52958">MSTRTEGVRLSRFGSTDAPTSQADNMATIKLALTCHDPRLVHVFLIRSLDDDLDTCERPFLGEALRYGPGIGPSWVSFQPYLQLHTIGFGTPKTRDMNGLAMYTELLTKLRTLSPQYLYVSDGCRLLVTKAVRDRSCTNWSWQMHVRHSVTQCCHVPWVIFPPGQKKVVPTFQVDAAALTFPLTAGLVLLETGGMGQVRTFRVPDVTDDERQHPFVINVPRDERPILERLRNWLVHVYLPHGYPHTVTQDYLAFTWWRLLQNTAASIMGVFSTEALLLGLGLGKNVSGTAQAVQWILKDGFGHAGKIAYAALAGKQFDIDPQSWRIMSDLLEDVAGVLEIITPIFSGQFLILASVATTMKAVAAMTGTATRHAIYKSMALAENQGDLATKGESQGVTTKLVGLGLGIAISKRIGQDYTALLMAYGLAAVVHLAANFKAMQCVEFSTLNRQRMALLVECLRRCSKAVSSKRQTSFETAHTT</sequence>
<dbReference type="OrthoDB" id="364779at2759"/>
<name>A0A7J7IGA6_9RHOD</name>
<evidence type="ECO:0000259" key="2">
    <source>
        <dbReference type="Pfam" id="PF04884"/>
    </source>
</evidence>
<dbReference type="InterPro" id="IPR006968">
    <property type="entry name" value="RUS_fam"/>
</dbReference>
<dbReference type="Proteomes" id="UP000530660">
    <property type="component" value="Unassembled WGS sequence"/>
</dbReference>
<evidence type="ECO:0000313" key="3">
    <source>
        <dbReference type="EMBL" id="KAF6002135.1"/>
    </source>
</evidence>
<dbReference type="AlphaFoldDB" id="A0A7J7IGA6"/>
<dbReference type="PANTHER" id="PTHR12770">
    <property type="entry name" value="RUS1 FAMILY PROTEIN C16ORF58"/>
    <property type="match status" value="1"/>
</dbReference>
<accession>A0A7J7IGA6</accession>
<keyword evidence="4" id="KW-1185">Reference proteome</keyword>